<evidence type="ECO:0000256" key="2">
    <source>
        <dbReference type="ARBA" id="ARBA00022692"/>
    </source>
</evidence>
<evidence type="ECO:0000256" key="1">
    <source>
        <dbReference type="ARBA" id="ARBA00004141"/>
    </source>
</evidence>
<feature type="region of interest" description="Disordered" evidence="6">
    <location>
        <begin position="317"/>
        <end position="337"/>
    </location>
</feature>
<gene>
    <name evidence="8" type="ORF">M0812_24735</name>
</gene>
<proteinExistence type="inferred from homology"/>
<keyword evidence="3 7" id="KW-1133">Transmembrane helix</keyword>
<keyword evidence="2 7" id="KW-0812">Transmembrane</keyword>
<evidence type="ECO:0000313" key="8">
    <source>
        <dbReference type="EMBL" id="KAJ3429389.1"/>
    </source>
</evidence>
<dbReference type="EMBL" id="JANTQA010000057">
    <property type="protein sequence ID" value="KAJ3429389.1"/>
    <property type="molecule type" value="Genomic_DNA"/>
</dbReference>
<dbReference type="InterPro" id="IPR023271">
    <property type="entry name" value="Aquaporin-like"/>
</dbReference>
<evidence type="ECO:0000256" key="5">
    <source>
        <dbReference type="ARBA" id="ARBA00049660"/>
    </source>
</evidence>
<feature type="transmembrane region" description="Helical" evidence="7">
    <location>
        <begin position="241"/>
        <end position="263"/>
    </location>
</feature>
<feature type="transmembrane region" description="Helical" evidence="7">
    <location>
        <begin position="35"/>
        <end position="57"/>
    </location>
</feature>
<protein>
    <submittedName>
        <fullName evidence="8">Formate transporter 1-related</fullName>
    </submittedName>
</protein>
<evidence type="ECO:0000256" key="4">
    <source>
        <dbReference type="ARBA" id="ARBA00023136"/>
    </source>
</evidence>
<name>A0AAV7YIV7_9EUKA</name>
<dbReference type="GO" id="GO:0005886">
    <property type="term" value="C:plasma membrane"/>
    <property type="evidence" value="ECO:0007669"/>
    <property type="project" value="TreeGrafter"/>
</dbReference>
<dbReference type="AlphaFoldDB" id="A0AAV7YIV7"/>
<feature type="transmembrane region" description="Helical" evidence="7">
    <location>
        <begin position="197"/>
        <end position="221"/>
    </location>
</feature>
<feature type="transmembrane region" description="Helical" evidence="7">
    <location>
        <begin position="69"/>
        <end position="93"/>
    </location>
</feature>
<dbReference type="PANTHER" id="PTHR30520">
    <property type="entry name" value="FORMATE TRANSPORTER-RELATED"/>
    <property type="match status" value="1"/>
</dbReference>
<dbReference type="PANTHER" id="PTHR30520:SF6">
    <property type="entry name" value="FORMATE_NITRATE FAMILY TRANSPORTER (EUROFUNG)"/>
    <property type="match status" value="1"/>
</dbReference>
<accession>A0AAV7YIV7</accession>
<evidence type="ECO:0000256" key="6">
    <source>
        <dbReference type="SAM" id="MobiDB-lite"/>
    </source>
</evidence>
<comment type="caution">
    <text evidence="8">The sequence shown here is derived from an EMBL/GenBank/DDBJ whole genome shotgun (WGS) entry which is preliminary data.</text>
</comment>
<dbReference type="Gene3D" id="1.20.1080.10">
    <property type="entry name" value="Glycerol uptake facilitator protein"/>
    <property type="match status" value="1"/>
</dbReference>
<dbReference type="InterPro" id="IPR000292">
    <property type="entry name" value="For/NO2_transpt"/>
</dbReference>
<feature type="transmembrane region" description="Helical" evidence="7">
    <location>
        <begin position="164"/>
        <end position="185"/>
    </location>
</feature>
<dbReference type="Pfam" id="PF01226">
    <property type="entry name" value="Form_Nir_trans"/>
    <property type="match status" value="1"/>
</dbReference>
<sequence length="337" mass="38000">MTNLQLNGFYTGEETLQEIIKIGTKKATQKVPKHMLLGLIGGIYIGFSGIQVSITVGGAEGIRNTNPGVAYLMFGALFSLGFIFSVICGGEIFTDGLVYMIPPFYGKHIKFRNIMSNWIITFLMNLMGAFISAWLLTYESDLLNKDPFNEWIKDFASEKVHEGWFILLLRGVSGGYLAGLAFFLAHSAQDVMSKIMAIFFPILVFGALNLEHVTASMYFIITALLYKAPGITFFKFLWHNLLPVTIGNILGATIMVGSVYYYLYHRHPNYNDLDDDYNEKREEELNRMIIDEDYELEVPTNVTRVFRTRKVTSVVKSSTQNEDNLETESSVIGESSD</sequence>
<feature type="transmembrane region" description="Helical" evidence="7">
    <location>
        <begin position="114"/>
        <end position="136"/>
    </location>
</feature>
<dbReference type="GO" id="GO:0015513">
    <property type="term" value="F:high-affinity secondary active nitrite transmembrane transporter activity"/>
    <property type="evidence" value="ECO:0007669"/>
    <property type="project" value="TreeGrafter"/>
</dbReference>
<comment type="similarity">
    <text evidence="5">Belongs to the FNT transporter (TC 1.A.16) family.</text>
</comment>
<keyword evidence="4 7" id="KW-0472">Membrane</keyword>
<evidence type="ECO:0000256" key="7">
    <source>
        <dbReference type="SAM" id="Phobius"/>
    </source>
</evidence>
<evidence type="ECO:0000313" key="9">
    <source>
        <dbReference type="Proteomes" id="UP001146793"/>
    </source>
</evidence>
<dbReference type="GO" id="GO:0015707">
    <property type="term" value="P:nitrite transport"/>
    <property type="evidence" value="ECO:0007669"/>
    <property type="project" value="TreeGrafter"/>
</dbReference>
<reference evidence="8" key="1">
    <citation type="submission" date="2022-08" db="EMBL/GenBank/DDBJ databases">
        <title>Novel sulphate-reducing endosymbionts in the free-living metamonad Anaeramoeba.</title>
        <authorList>
            <person name="Jerlstrom-Hultqvist J."/>
            <person name="Cepicka I."/>
            <person name="Gallot-Lavallee L."/>
            <person name="Salas-Leiva D."/>
            <person name="Curtis B.A."/>
            <person name="Zahonova K."/>
            <person name="Pipaliya S."/>
            <person name="Dacks J."/>
            <person name="Roger A.J."/>
        </authorList>
    </citation>
    <scope>NUCLEOTIDE SEQUENCE</scope>
    <source>
        <strain evidence="8">Busselton2</strain>
    </source>
</reference>
<organism evidence="8 9">
    <name type="scientific">Anaeramoeba flamelloides</name>
    <dbReference type="NCBI Taxonomy" id="1746091"/>
    <lineage>
        <taxon>Eukaryota</taxon>
        <taxon>Metamonada</taxon>
        <taxon>Anaeramoebidae</taxon>
        <taxon>Anaeramoeba</taxon>
    </lineage>
</organism>
<evidence type="ECO:0000256" key="3">
    <source>
        <dbReference type="ARBA" id="ARBA00022989"/>
    </source>
</evidence>
<comment type="subcellular location">
    <subcellularLocation>
        <location evidence="1">Membrane</location>
        <topology evidence="1">Multi-pass membrane protein</topology>
    </subcellularLocation>
</comment>
<dbReference type="Proteomes" id="UP001146793">
    <property type="component" value="Unassembled WGS sequence"/>
</dbReference>